<keyword evidence="2" id="KW-1185">Reference proteome</keyword>
<proteinExistence type="predicted"/>
<dbReference type="PANTHER" id="PTHR11697">
    <property type="entry name" value="GENERAL TRANSCRIPTION FACTOR 2-RELATED ZINC FINGER PROTEIN"/>
    <property type="match status" value="1"/>
</dbReference>
<dbReference type="eggNOG" id="ENOG502QWCA">
    <property type="taxonomic scope" value="Eukaryota"/>
</dbReference>
<dbReference type="PANTHER" id="PTHR11697:SF230">
    <property type="entry name" value="ZINC FINGER, MYM DOMAIN CONTAINING 1"/>
    <property type="match status" value="1"/>
</dbReference>
<dbReference type="EMBL" id="CM001752">
    <property type="protein sequence ID" value="KJB81352.1"/>
    <property type="molecule type" value="Genomic_DNA"/>
</dbReference>
<evidence type="ECO:0008006" key="3">
    <source>
        <dbReference type="Google" id="ProtNLM"/>
    </source>
</evidence>
<dbReference type="Proteomes" id="UP000032304">
    <property type="component" value="Chromosome 13"/>
</dbReference>
<sequence length="291" mass="33852">MEHLQVLIAKKCRFAYYVHYLSHRLQLALVVASKEQAHDQLRDIEAFNIVELMDSGELETGKGKNQVGTLQYIIKSDNLTQRSEVNGIYDAMTSVEFVFILHFMIEMLGIIDDLCKALQYKSQDILNVMQLLLVFSSALVPRDNYKAFRAEDICKLMNDFYLNDFTEQEKLHMKIQLDHFQLDAYQSTELQKASTIVELCQVLAKTNKSSIYPILDRIIHLVPIERAFSAMKIMTTRLHNIMEDDFLSTYLVGHIEKEIAQEFSADSIIGEFYLMKKQRVQFRIPSIEKYD</sequence>
<dbReference type="AlphaFoldDB" id="A0A0D2SDW5"/>
<accession>A0A0D2SDW5</accession>
<organism evidence="1 2">
    <name type="scientific">Gossypium raimondii</name>
    <name type="common">Peruvian cotton</name>
    <name type="synonym">Gossypium klotzschianum subsp. raimondii</name>
    <dbReference type="NCBI Taxonomy" id="29730"/>
    <lineage>
        <taxon>Eukaryota</taxon>
        <taxon>Viridiplantae</taxon>
        <taxon>Streptophyta</taxon>
        <taxon>Embryophyta</taxon>
        <taxon>Tracheophyta</taxon>
        <taxon>Spermatophyta</taxon>
        <taxon>Magnoliopsida</taxon>
        <taxon>eudicotyledons</taxon>
        <taxon>Gunneridae</taxon>
        <taxon>Pentapetalae</taxon>
        <taxon>rosids</taxon>
        <taxon>malvids</taxon>
        <taxon>Malvales</taxon>
        <taxon>Malvaceae</taxon>
        <taxon>Malvoideae</taxon>
        <taxon>Gossypium</taxon>
    </lineage>
</organism>
<protein>
    <recommendedName>
        <fullName evidence="3">HAT C-terminal dimerisation domain-containing protein</fullName>
    </recommendedName>
</protein>
<gene>
    <name evidence="1" type="ORF">B456_013G140600</name>
</gene>
<evidence type="ECO:0000313" key="1">
    <source>
        <dbReference type="EMBL" id="KJB81352.1"/>
    </source>
</evidence>
<dbReference type="InterPro" id="IPR055298">
    <property type="entry name" value="AtLOH3-like"/>
</dbReference>
<dbReference type="OMA" id="RAEDICK"/>
<evidence type="ECO:0000313" key="2">
    <source>
        <dbReference type="Proteomes" id="UP000032304"/>
    </source>
</evidence>
<reference evidence="1 2" key="1">
    <citation type="journal article" date="2012" name="Nature">
        <title>Repeated polyploidization of Gossypium genomes and the evolution of spinnable cotton fibres.</title>
        <authorList>
            <person name="Paterson A.H."/>
            <person name="Wendel J.F."/>
            <person name="Gundlach H."/>
            <person name="Guo H."/>
            <person name="Jenkins J."/>
            <person name="Jin D."/>
            <person name="Llewellyn D."/>
            <person name="Showmaker K.C."/>
            <person name="Shu S."/>
            <person name="Udall J."/>
            <person name="Yoo M.J."/>
            <person name="Byers R."/>
            <person name="Chen W."/>
            <person name="Doron-Faigenboim A."/>
            <person name="Duke M.V."/>
            <person name="Gong L."/>
            <person name="Grimwood J."/>
            <person name="Grover C."/>
            <person name="Grupp K."/>
            <person name="Hu G."/>
            <person name="Lee T.H."/>
            <person name="Li J."/>
            <person name="Lin L."/>
            <person name="Liu T."/>
            <person name="Marler B.S."/>
            <person name="Page J.T."/>
            <person name="Roberts A.W."/>
            <person name="Romanel E."/>
            <person name="Sanders W.S."/>
            <person name="Szadkowski E."/>
            <person name="Tan X."/>
            <person name="Tang H."/>
            <person name="Xu C."/>
            <person name="Wang J."/>
            <person name="Wang Z."/>
            <person name="Zhang D."/>
            <person name="Zhang L."/>
            <person name="Ashrafi H."/>
            <person name="Bedon F."/>
            <person name="Bowers J.E."/>
            <person name="Brubaker C.L."/>
            <person name="Chee P.W."/>
            <person name="Das S."/>
            <person name="Gingle A.R."/>
            <person name="Haigler C.H."/>
            <person name="Harker D."/>
            <person name="Hoffmann L.V."/>
            <person name="Hovav R."/>
            <person name="Jones D.C."/>
            <person name="Lemke C."/>
            <person name="Mansoor S."/>
            <person name="ur Rahman M."/>
            <person name="Rainville L.N."/>
            <person name="Rambani A."/>
            <person name="Reddy U.K."/>
            <person name="Rong J.K."/>
            <person name="Saranga Y."/>
            <person name="Scheffler B.E."/>
            <person name="Scheffler J.A."/>
            <person name="Stelly D.M."/>
            <person name="Triplett B.A."/>
            <person name="Van Deynze A."/>
            <person name="Vaslin M.F."/>
            <person name="Waghmare V.N."/>
            <person name="Walford S.A."/>
            <person name="Wright R.J."/>
            <person name="Zaki E.A."/>
            <person name="Zhang T."/>
            <person name="Dennis E.S."/>
            <person name="Mayer K.F."/>
            <person name="Peterson D.G."/>
            <person name="Rokhsar D.S."/>
            <person name="Wang X."/>
            <person name="Schmutz J."/>
        </authorList>
    </citation>
    <scope>NUCLEOTIDE SEQUENCE [LARGE SCALE GENOMIC DNA]</scope>
</reference>
<dbReference type="Gramene" id="KJB81352">
    <property type="protein sequence ID" value="KJB81352"/>
    <property type="gene ID" value="B456_013G140600"/>
</dbReference>
<dbReference type="STRING" id="29730.A0A0D2SDW5"/>
<name>A0A0D2SDW5_GOSRA</name>